<dbReference type="Pfam" id="PF08423">
    <property type="entry name" value="Rad51"/>
    <property type="match status" value="1"/>
</dbReference>
<dbReference type="GO" id="GO:0000400">
    <property type="term" value="F:four-way junction DNA binding"/>
    <property type="evidence" value="ECO:0007669"/>
    <property type="project" value="TreeGrafter"/>
</dbReference>
<proteinExistence type="predicted"/>
<evidence type="ECO:0000313" key="3">
    <source>
        <dbReference type="Proteomes" id="UP001107558"/>
    </source>
</evidence>
<dbReference type="GO" id="GO:0140664">
    <property type="term" value="F:ATP-dependent DNA damage sensor activity"/>
    <property type="evidence" value="ECO:0007669"/>
    <property type="project" value="InterPro"/>
</dbReference>
<dbReference type="PROSITE" id="PS50162">
    <property type="entry name" value="RECA_2"/>
    <property type="match status" value="1"/>
</dbReference>
<dbReference type="OrthoDB" id="1861185at2759"/>
<dbReference type="Proteomes" id="UP001107558">
    <property type="component" value="Chromosome 1"/>
</dbReference>
<dbReference type="GO" id="GO:0005657">
    <property type="term" value="C:replication fork"/>
    <property type="evidence" value="ECO:0007669"/>
    <property type="project" value="TreeGrafter"/>
</dbReference>
<gene>
    <name evidence="2" type="ORF">PVAND_014274</name>
</gene>
<dbReference type="GO" id="GO:0005524">
    <property type="term" value="F:ATP binding"/>
    <property type="evidence" value="ECO:0007669"/>
    <property type="project" value="InterPro"/>
</dbReference>
<dbReference type="GO" id="GO:0000722">
    <property type="term" value="P:telomere maintenance via recombination"/>
    <property type="evidence" value="ECO:0007669"/>
    <property type="project" value="TreeGrafter"/>
</dbReference>
<evidence type="ECO:0000313" key="2">
    <source>
        <dbReference type="EMBL" id="KAG5685073.1"/>
    </source>
</evidence>
<dbReference type="PANTHER" id="PTHR46487:SF1">
    <property type="entry name" value="DNA REPAIR PROTEIN XRCC3"/>
    <property type="match status" value="1"/>
</dbReference>
<reference evidence="2" key="1">
    <citation type="submission" date="2021-03" db="EMBL/GenBank/DDBJ databases">
        <title>Chromosome level genome of the anhydrobiotic midge Polypedilum vanderplanki.</title>
        <authorList>
            <person name="Yoshida Y."/>
            <person name="Kikawada T."/>
            <person name="Gusev O."/>
        </authorList>
    </citation>
    <scope>NUCLEOTIDE SEQUENCE</scope>
    <source>
        <strain evidence="2">NIAS01</strain>
        <tissue evidence="2">Whole body or cell culture</tissue>
    </source>
</reference>
<dbReference type="GO" id="GO:0045003">
    <property type="term" value="P:double-strand break repair via synthesis-dependent strand annealing"/>
    <property type="evidence" value="ECO:0007669"/>
    <property type="project" value="TreeGrafter"/>
</dbReference>
<evidence type="ECO:0000259" key="1">
    <source>
        <dbReference type="PROSITE" id="PS50162"/>
    </source>
</evidence>
<sequence length="290" mass="33805">MEPEYNEIQMLKDNPGKYYLSLKNLEKQKCELETKITLKDIYDPVFEKKPKKIKFNIPLLDLLLEGGLDVGEFIQFYGDVNVGKTQLMLQLALNCQLSFDINSQKVVIFVTLEKSFPSKRIKRLKDFLKNTTKNSKKLTFNIISLEFNTLYAFVNDLIPIIDQFKDKVILVIFDMVDSIQREDSEGRTCFKCFSMLSKLAREYKFAVAMTKGLLDMSDIKSLKLNWNARITKRVFISNTEANINLNLDEYEDGIDMRIRKMKVIENSNFCYFVVTPTGIESVIKKRQKFP</sequence>
<dbReference type="Gene3D" id="3.40.50.300">
    <property type="entry name" value="P-loop containing nucleotide triphosphate hydrolases"/>
    <property type="match status" value="1"/>
</dbReference>
<dbReference type="AlphaFoldDB" id="A0A9J6CS91"/>
<accession>A0A9J6CS91</accession>
<dbReference type="GO" id="GO:0071140">
    <property type="term" value="P:resolution of mitotic recombination intermediates"/>
    <property type="evidence" value="ECO:0007669"/>
    <property type="project" value="TreeGrafter"/>
</dbReference>
<dbReference type="InterPro" id="IPR020588">
    <property type="entry name" value="RecA_ATP-bd"/>
</dbReference>
<dbReference type="SUPFAM" id="SSF52540">
    <property type="entry name" value="P-loop containing nucleoside triphosphate hydrolases"/>
    <property type="match status" value="1"/>
</dbReference>
<dbReference type="InterPro" id="IPR013632">
    <property type="entry name" value="Rad51_C"/>
</dbReference>
<dbReference type="EMBL" id="JADBJN010000001">
    <property type="protein sequence ID" value="KAG5685073.1"/>
    <property type="molecule type" value="Genomic_DNA"/>
</dbReference>
<comment type="caution">
    <text evidence="2">The sequence shown here is derived from an EMBL/GenBank/DDBJ whole genome shotgun (WGS) entry which is preliminary data.</text>
</comment>
<keyword evidence="3" id="KW-1185">Reference proteome</keyword>
<feature type="domain" description="RecA family profile 1" evidence="1">
    <location>
        <begin position="49"/>
        <end position="130"/>
    </location>
</feature>
<dbReference type="GO" id="GO:0033065">
    <property type="term" value="C:Rad51C-XRCC3 complex"/>
    <property type="evidence" value="ECO:0007669"/>
    <property type="project" value="TreeGrafter"/>
</dbReference>
<dbReference type="PANTHER" id="PTHR46487">
    <property type="entry name" value="DNA REPAIR PROTEIN XRCC3"/>
    <property type="match status" value="1"/>
</dbReference>
<protein>
    <recommendedName>
        <fullName evidence="1">RecA family profile 1 domain-containing protein</fullName>
    </recommendedName>
</protein>
<organism evidence="2 3">
    <name type="scientific">Polypedilum vanderplanki</name>
    <name type="common">Sleeping chironomid midge</name>
    <dbReference type="NCBI Taxonomy" id="319348"/>
    <lineage>
        <taxon>Eukaryota</taxon>
        <taxon>Metazoa</taxon>
        <taxon>Ecdysozoa</taxon>
        <taxon>Arthropoda</taxon>
        <taxon>Hexapoda</taxon>
        <taxon>Insecta</taxon>
        <taxon>Pterygota</taxon>
        <taxon>Neoptera</taxon>
        <taxon>Endopterygota</taxon>
        <taxon>Diptera</taxon>
        <taxon>Nematocera</taxon>
        <taxon>Chironomoidea</taxon>
        <taxon>Chironomidae</taxon>
        <taxon>Chironominae</taxon>
        <taxon>Polypedilum</taxon>
        <taxon>Polypedilum</taxon>
    </lineage>
</organism>
<dbReference type="GO" id="GO:0090656">
    <property type="term" value="P:t-circle formation"/>
    <property type="evidence" value="ECO:0007669"/>
    <property type="project" value="TreeGrafter"/>
</dbReference>
<name>A0A9J6CS91_POLVA</name>
<dbReference type="InterPro" id="IPR027417">
    <property type="entry name" value="P-loop_NTPase"/>
</dbReference>